<dbReference type="GO" id="GO:0005576">
    <property type="term" value="C:extracellular region"/>
    <property type="evidence" value="ECO:0007669"/>
    <property type="project" value="UniProtKB-SubCell"/>
</dbReference>
<dbReference type="InterPro" id="IPR006626">
    <property type="entry name" value="PbH1"/>
</dbReference>
<evidence type="ECO:0000256" key="3">
    <source>
        <dbReference type="ARBA" id="ARBA00022525"/>
    </source>
</evidence>
<gene>
    <name evidence="10" type="ORF">A8709_13540</name>
</gene>
<keyword evidence="5 9" id="KW-0732">Signal</keyword>
<dbReference type="AlphaFoldDB" id="A0A1C1A3K1"/>
<dbReference type="InterPro" id="IPR012334">
    <property type="entry name" value="Pectin_lyas_fold"/>
</dbReference>
<evidence type="ECO:0000256" key="1">
    <source>
        <dbReference type="ARBA" id="ARBA00001913"/>
    </source>
</evidence>
<evidence type="ECO:0000256" key="2">
    <source>
        <dbReference type="ARBA" id="ARBA00004613"/>
    </source>
</evidence>
<evidence type="ECO:0000256" key="6">
    <source>
        <dbReference type="ARBA" id="ARBA00022837"/>
    </source>
</evidence>
<comment type="cofactor">
    <cofactor evidence="1">
        <name>Ca(2+)</name>
        <dbReference type="ChEBI" id="CHEBI:29108"/>
    </cofactor>
</comment>
<evidence type="ECO:0000256" key="7">
    <source>
        <dbReference type="ARBA" id="ARBA00023239"/>
    </source>
</evidence>
<dbReference type="SUPFAM" id="SSF51126">
    <property type="entry name" value="Pectin lyase-like"/>
    <property type="match status" value="1"/>
</dbReference>
<evidence type="ECO:0000256" key="9">
    <source>
        <dbReference type="SAM" id="SignalP"/>
    </source>
</evidence>
<protein>
    <recommendedName>
        <fullName evidence="12">Right handed beta helix domain-containing protein</fullName>
    </recommendedName>
</protein>
<keyword evidence="3" id="KW-0964">Secreted</keyword>
<dbReference type="PANTHER" id="PTHR40088:SF1">
    <property type="entry name" value="PECTATE LYASE PEL9"/>
    <property type="match status" value="1"/>
</dbReference>
<feature type="chain" id="PRO_5008649896" description="Right handed beta helix domain-containing protein" evidence="9">
    <location>
        <begin position="34"/>
        <end position="451"/>
    </location>
</feature>
<proteinExistence type="inferred from homology"/>
<dbReference type="InterPro" id="IPR059226">
    <property type="entry name" value="Choice_anch_Q_dom"/>
</dbReference>
<evidence type="ECO:0000256" key="8">
    <source>
        <dbReference type="ARBA" id="ARBA00038263"/>
    </source>
</evidence>
<sequence length="451" mass="49163">MMMRRIDLALFKWLLLAVGVWALWMCIPVNAHAAAPVTYYVSVNGNDGNDGLGPESTHALRYIQTAANKTNPGDTVYVMNGTYWDNGNPILTITRSGTANAYITYKAYPGHTPVLRVSQGAWHHILVKGASYINIEGFEIYGWSQNLSNTEAQSYENTNTLGNIGKFNTNGISIIKNTDVSPTVYATHINVSKNNVHHTPGQGIGAEEADYITYTGNTVYNNCWFTAWAQSGLNIFHSRNTDSGTGYKNFVSGNLVYGNQTNYKWQGHGVYSDGNGIIIDDNINDQIGGTPYTGKTIVDNNISYSNGGAGINIFSSQNVYVNNNTTYANSQSPNLNYGEIIGNYSNNVYVINNIMYAGGETVSKADDASGNSIPSVYYNYNIFYNGTILKTGTGNLTTDPLFSNLSLRDFHLKSTSPAINSGDNSFTATLDFDGISRPVGGTVDRGAYEYH</sequence>
<dbReference type="GO" id="GO:0046872">
    <property type="term" value="F:metal ion binding"/>
    <property type="evidence" value="ECO:0007669"/>
    <property type="project" value="UniProtKB-KW"/>
</dbReference>
<evidence type="ECO:0000256" key="4">
    <source>
        <dbReference type="ARBA" id="ARBA00022723"/>
    </source>
</evidence>
<evidence type="ECO:0000313" key="10">
    <source>
        <dbReference type="EMBL" id="OCT15128.1"/>
    </source>
</evidence>
<dbReference type="Proteomes" id="UP000093309">
    <property type="component" value="Unassembled WGS sequence"/>
</dbReference>
<name>A0A1C1A3K1_9BACL</name>
<feature type="signal peptide" evidence="9">
    <location>
        <begin position="1"/>
        <end position="33"/>
    </location>
</feature>
<dbReference type="EMBL" id="LYPC01000014">
    <property type="protein sequence ID" value="OCT15128.1"/>
    <property type="molecule type" value="Genomic_DNA"/>
</dbReference>
<keyword evidence="6" id="KW-0106">Calcium</keyword>
<keyword evidence="7" id="KW-0456">Lyase</keyword>
<evidence type="ECO:0000313" key="11">
    <source>
        <dbReference type="Proteomes" id="UP000093309"/>
    </source>
</evidence>
<dbReference type="NCBIfam" id="NF041518">
    <property type="entry name" value="choice_anch_Q"/>
    <property type="match status" value="1"/>
</dbReference>
<keyword evidence="11" id="KW-1185">Reference proteome</keyword>
<dbReference type="InterPro" id="IPR011050">
    <property type="entry name" value="Pectin_lyase_fold/virulence"/>
</dbReference>
<comment type="similarity">
    <text evidence="8">Belongs to the polysaccharide lyase 9 family.</text>
</comment>
<dbReference type="SMART" id="SM00710">
    <property type="entry name" value="PbH1"/>
    <property type="match status" value="7"/>
</dbReference>
<comment type="caution">
    <text evidence="10">The sequence shown here is derived from an EMBL/GenBank/DDBJ whole genome shotgun (WGS) entry which is preliminary data.</text>
</comment>
<comment type="subcellular location">
    <subcellularLocation>
        <location evidence="2">Secreted</location>
    </subcellularLocation>
</comment>
<dbReference type="STRING" id="512399.A8709_13540"/>
<dbReference type="PANTHER" id="PTHR40088">
    <property type="entry name" value="PECTATE LYASE (EUROFUNG)"/>
    <property type="match status" value="1"/>
</dbReference>
<dbReference type="OrthoDB" id="8660908at2"/>
<keyword evidence="4" id="KW-0479">Metal-binding</keyword>
<accession>A0A1C1A3K1</accession>
<organism evidence="10 11">
    <name type="scientific">Paenibacillus pectinilyticus</name>
    <dbReference type="NCBI Taxonomy" id="512399"/>
    <lineage>
        <taxon>Bacteria</taxon>
        <taxon>Bacillati</taxon>
        <taxon>Bacillota</taxon>
        <taxon>Bacilli</taxon>
        <taxon>Bacillales</taxon>
        <taxon>Paenibacillaceae</taxon>
        <taxon>Paenibacillus</taxon>
    </lineage>
</organism>
<dbReference type="Gene3D" id="2.160.20.10">
    <property type="entry name" value="Single-stranded right-handed beta-helix, Pectin lyase-like"/>
    <property type="match status" value="1"/>
</dbReference>
<evidence type="ECO:0008006" key="12">
    <source>
        <dbReference type="Google" id="ProtNLM"/>
    </source>
</evidence>
<dbReference type="InterPro" id="IPR052052">
    <property type="entry name" value="Polysaccharide_Lyase_9"/>
</dbReference>
<evidence type="ECO:0000256" key="5">
    <source>
        <dbReference type="ARBA" id="ARBA00022729"/>
    </source>
</evidence>
<dbReference type="GO" id="GO:0016837">
    <property type="term" value="F:carbon-oxygen lyase activity, acting on polysaccharides"/>
    <property type="evidence" value="ECO:0007669"/>
    <property type="project" value="TreeGrafter"/>
</dbReference>
<reference evidence="11" key="1">
    <citation type="submission" date="2016-05" db="EMBL/GenBank/DDBJ databases">
        <title>Paenibacillus oryzae. sp. nov., isolated from the rice root.</title>
        <authorList>
            <person name="Zhang J."/>
            <person name="Zhang X."/>
        </authorList>
    </citation>
    <scope>NUCLEOTIDE SEQUENCE [LARGE SCALE GENOMIC DNA]</scope>
    <source>
        <strain evidence="11">KCTC13222</strain>
    </source>
</reference>